<dbReference type="Proteomes" id="UP001230005">
    <property type="component" value="Unassembled WGS sequence"/>
</dbReference>
<evidence type="ECO:0000313" key="2">
    <source>
        <dbReference type="Proteomes" id="UP001230005"/>
    </source>
</evidence>
<dbReference type="EMBL" id="JAUSUG010000009">
    <property type="protein sequence ID" value="MDQ0255232.1"/>
    <property type="molecule type" value="Genomic_DNA"/>
</dbReference>
<reference evidence="1 2" key="1">
    <citation type="submission" date="2023-07" db="EMBL/GenBank/DDBJ databases">
        <title>Genomic Encyclopedia of Type Strains, Phase IV (KMG-IV): sequencing the most valuable type-strain genomes for metagenomic binning, comparative biology and taxonomic classification.</title>
        <authorList>
            <person name="Goeker M."/>
        </authorList>
    </citation>
    <scope>NUCLEOTIDE SEQUENCE [LARGE SCALE GENOMIC DNA]</scope>
    <source>
        <strain evidence="1 2">DSM 9768</strain>
    </source>
</reference>
<gene>
    <name evidence="1" type="ORF">J2S74_002614</name>
</gene>
<organism evidence="1 2">
    <name type="scientific">Evansella vedderi</name>
    <dbReference type="NCBI Taxonomy" id="38282"/>
    <lineage>
        <taxon>Bacteria</taxon>
        <taxon>Bacillati</taxon>
        <taxon>Bacillota</taxon>
        <taxon>Bacilli</taxon>
        <taxon>Bacillales</taxon>
        <taxon>Bacillaceae</taxon>
        <taxon>Evansella</taxon>
    </lineage>
</organism>
<sequence>MSWREHIWEQKWLEPLLPNYLKPLNDPAIETEDTREFVQEAVEFLSDLTSLSELPRLNKTFKRTIKGFLFKIKIKQKKIHVELIDTKKTSASIKKRVYITIFRKQFKSEKGMGKCIDSTIYYQVENRTIVRNIRKHPLFQPIFIKIHQLDRSLSGEKLLPEETESFVAKEVKEKKQSVKINDEQRFILNHMEQAIKKYEGKDELIETKLRELQYSLNECIKEVELLDIEERHHIKRLVSHDLPNLLETYLSLTENQKKKSYDEVIYSIHSMRTYIENQAKHLHSSRMDRMKQLLHLNRLRYETKKMDED</sequence>
<proteinExistence type="predicted"/>
<keyword evidence="2" id="KW-1185">Reference proteome</keyword>
<dbReference type="RefSeq" id="WP_307326174.1">
    <property type="nucleotide sequence ID" value="NZ_JAUSUG010000009.1"/>
</dbReference>
<name>A0ABT9ZVG4_9BACI</name>
<comment type="caution">
    <text evidence="1">The sequence shown here is derived from an EMBL/GenBank/DDBJ whole genome shotgun (WGS) entry which is preliminary data.</text>
</comment>
<protein>
    <submittedName>
        <fullName evidence="1">Uncharacterized protein</fullName>
    </submittedName>
</protein>
<accession>A0ABT9ZVG4</accession>
<evidence type="ECO:0000313" key="1">
    <source>
        <dbReference type="EMBL" id="MDQ0255232.1"/>
    </source>
</evidence>